<reference evidence="10" key="1">
    <citation type="journal article" date="2011" name="Nat. Commun.">
        <title>Effector diversification within compartments of the Leptosphaeria maculans genome affected by Repeat-Induced Point mutations.</title>
        <authorList>
            <person name="Rouxel T."/>
            <person name="Grandaubert J."/>
            <person name="Hane J.K."/>
            <person name="Hoede C."/>
            <person name="van de Wouw A.P."/>
            <person name="Couloux A."/>
            <person name="Dominguez V."/>
            <person name="Anthouard V."/>
            <person name="Bally P."/>
            <person name="Bourras S."/>
            <person name="Cozijnsen A.J."/>
            <person name="Ciuffetti L.M."/>
            <person name="Degrave A."/>
            <person name="Dilmaghani A."/>
            <person name="Duret L."/>
            <person name="Fudal I."/>
            <person name="Goodwin S.B."/>
            <person name="Gout L."/>
            <person name="Glaser N."/>
            <person name="Linglin J."/>
            <person name="Kema G.H.J."/>
            <person name="Lapalu N."/>
            <person name="Lawrence C.B."/>
            <person name="May K."/>
            <person name="Meyer M."/>
            <person name="Ollivier B."/>
            <person name="Poulain J."/>
            <person name="Schoch C.L."/>
            <person name="Simon A."/>
            <person name="Spatafora J.W."/>
            <person name="Stachowiak A."/>
            <person name="Turgeon B.G."/>
            <person name="Tyler B.M."/>
            <person name="Vincent D."/>
            <person name="Weissenbach J."/>
            <person name="Amselem J."/>
            <person name="Quesneville H."/>
            <person name="Oliver R.P."/>
            <person name="Wincker P."/>
            <person name="Balesdent M.-H."/>
            <person name="Howlett B.J."/>
        </authorList>
    </citation>
    <scope>NUCLEOTIDE SEQUENCE [LARGE SCALE GENOMIC DNA]</scope>
    <source>
        <strain evidence="10">JN3 / isolate v23.1.3 / race Av1-4-5-6-7-8</strain>
    </source>
</reference>
<evidence type="ECO:0000256" key="6">
    <source>
        <dbReference type="ARBA" id="ARBA00023136"/>
    </source>
</evidence>
<dbReference type="GO" id="GO:0015031">
    <property type="term" value="P:protein transport"/>
    <property type="evidence" value="ECO:0007669"/>
    <property type="project" value="UniProtKB-KW"/>
</dbReference>
<keyword evidence="3" id="KW-0813">Transport</keyword>
<proteinExistence type="inferred from homology"/>
<evidence type="ECO:0000256" key="3">
    <source>
        <dbReference type="ARBA" id="ARBA00022448"/>
    </source>
</evidence>
<comment type="subcellular location">
    <subcellularLocation>
        <location evidence="1">Endosome membrane</location>
    </subcellularLocation>
</comment>
<evidence type="ECO:0000256" key="5">
    <source>
        <dbReference type="ARBA" id="ARBA00022927"/>
    </source>
</evidence>
<evidence type="ECO:0000256" key="1">
    <source>
        <dbReference type="ARBA" id="ARBA00004608"/>
    </source>
</evidence>
<dbReference type="OrthoDB" id="441172at2759"/>
<evidence type="ECO:0000256" key="2">
    <source>
        <dbReference type="ARBA" id="ARBA00006190"/>
    </source>
</evidence>
<dbReference type="GO" id="GO:0032511">
    <property type="term" value="P:late endosome to vacuole transport via multivesicular body sorting pathway"/>
    <property type="evidence" value="ECO:0007669"/>
    <property type="project" value="TreeGrafter"/>
</dbReference>
<dbReference type="VEuPathDB" id="FungiDB:LEMA_P070130.1"/>
<feature type="compositionally biased region" description="Basic and acidic residues" evidence="8">
    <location>
        <begin position="182"/>
        <end position="202"/>
    </location>
</feature>
<evidence type="ECO:0000256" key="7">
    <source>
        <dbReference type="SAM" id="Coils"/>
    </source>
</evidence>
<sequence>MGNSGSSNRISAQDKAILDMKNQRDKLRQYQKRITVLTDREKAIAKECLAKGDTDKAKLALRRKKYQESLLSKTDAQLAQLEQLTSDVEFALVQKDVLFGLQQGTAVLKEIHREMGGIENVEKLLGENEEARAYQEEISELLANKMSNQEEDEVEDELEALEAEVNGVQLPNAPVAQPQFTAEEKAQMAKDRAARRARERAAEQASQPMLA</sequence>
<dbReference type="OMA" id="RAKQPAM"/>
<dbReference type="EMBL" id="FP929072">
    <property type="protein sequence ID" value="CBX91505.1"/>
    <property type="molecule type" value="Genomic_DNA"/>
</dbReference>
<keyword evidence="5" id="KW-0653">Protein transport</keyword>
<dbReference type="Gene3D" id="1.10.287.1060">
    <property type="entry name" value="ESAT-6-like"/>
    <property type="match status" value="1"/>
</dbReference>
<evidence type="ECO:0000256" key="8">
    <source>
        <dbReference type="SAM" id="MobiDB-lite"/>
    </source>
</evidence>
<keyword evidence="6" id="KW-0472">Membrane</keyword>
<gene>
    <name evidence="9" type="ORF">LEMA_P070130.1</name>
</gene>
<dbReference type="InterPro" id="IPR005024">
    <property type="entry name" value="Snf7_fam"/>
</dbReference>
<name>E4ZJ74_LEPMJ</name>
<dbReference type="eggNOG" id="KOG2910">
    <property type="taxonomic scope" value="Eukaryota"/>
</dbReference>
<accession>E4ZJ74</accession>
<organism evidence="10">
    <name type="scientific">Leptosphaeria maculans (strain JN3 / isolate v23.1.3 / race Av1-4-5-6-7-8)</name>
    <name type="common">Blackleg fungus</name>
    <name type="synonym">Phoma lingam</name>
    <dbReference type="NCBI Taxonomy" id="985895"/>
    <lineage>
        <taxon>Eukaryota</taxon>
        <taxon>Fungi</taxon>
        <taxon>Dikarya</taxon>
        <taxon>Ascomycota</taxon>
        <taxon>Pezizomycotina</taxon>
        <taxon>Dothideomycetes</taxon>
        <taxon>Pleosporomycetidae</taxon>
        <taxon>Pleosporales</taxon>
        <taxon>Pleosporineae</taxon>
        <taxon>Leptosphaeriaceae</taxon>
        <taxon>Plenodomus</taxon>
        <taxon>Plenodomus lingam/Leptosphaeria maculans species complex</taxon>
    </lineage>
</organism>
<keyword evidence="7" id="KW-0175">Coiled coil</keyword>
<dbReference type="PANTHER" id="PTHR22761:SF5">
    <property type="entry name" value="CHARGED MULTIVESICULAR BODY PROTEIN 6"/>
    <property type="match status" value="1"/>
</dbReference>
<dbReference type="GO" id="GO:0000815">
    <property type="term" value="C:ESCRT III complex"/>
    <property type="evidence" value="ECO:0007669"/>
    <property type="project" value="TreeGrafter"/>
</dbReference>
<feature type="coiled-coil region" evidence="7">
    <location>
        <begin position="13"/>
        <end position="40"/>
    </location>
</feature>
<dbReference type="InParanoid" id="E4ZJ74"/>
<feature type="region of interest" description="Disordered" evidence="8">
    <location>
        <begin position="167"/>
        <end position="211"/>
    </location>
</feature>
<dbReference type="GO" id="GO:0005771">
    <property type="term" value="C:multivesicular body"/>
    <property type="evidence" value="ECO:0007669"/>
    <property type="project" value="TreeGrafter"/>
</dbReference>
<dbReference type="Pfam" id="PF03357">
    <property type="entry name" value="Snf7"/>
    <property type="match status" value="1"/>
</dbReference>
<dbReference type="HOGENOM" id="CLU_086201_0_1_1"/>
<comment type="similarity">
    <text evidence="2">Belongs to the SNF7 family.</text>
</comment>
<protein>
    <submittedName>
        <fullName evidence="9">Similar to charged multivesicular body protein 6</fullName>
    </submittedName>
</protein>
<dbReference type="FunCoup" id="E4ZJ74">
    <property type="interactions" value="483"/>
</dbReference>
<keyword evidence="10" id="KW-1185">Reference proteome</keyword>
<dbReference type="STRING" id="985895.E4ZJ74"/>
<keyword evidence="4" id="KW-0967">Endosome</keyword>
<dbReference type="GO" id="GO:0006900">
    <property type="term" value="P:vesicle budding from membrane"/>
    <property type="evidence" value="ECO:0007669"/>
    <property type="project" value="TreeGrafter"/>
</dbReference>
<evidence type="ECO:0000256" key="4">
    <source>
        <dbReference type="ARBA" id="ARBA00022753"/>
    </source>
</evidence>
<feature type="coiled-coil region" evidence="7">
    <location>
        <begin position="124"/>
        <end position="164"/>
    </location>
</feature>
<dbReference type="AlphaFoldDB" id="E4ZJ74"/>
<evidence type="ECO:0000313" key="10">
    <source>
        <dbReference type="Proteomes" id="UP000002668"/>
    </source>
</evidence>
<dbReference type="Proteomes" id="UP000002668">
    <property type="component" value="Genome"/>
</dbReference>
<evidence type="ECO:0000313" key="9">
    <source>
        <dbReference type="EMBL" id="CBX91505.1"/>
    </source>
</evidence>
<dbReference type="GeneID" id="13288406"/>
<dbReference type="PANTHER" id="PTHR22761">
    <property type="entry name" value="CHARGED MULTIVESICULAR BODY PROTEIN"/>
    <property type="match status" value="1"/>
</dbReference>